<dbReference type="Gene3D" id="1.10.287.1490">
    <property type="match status" value="1"/>
</dbReference>
<keyword evidence="1" id="KW-0175">Coiled coil</keyword>
<organism evidence="2">
    <name type="scientific">Papilio xuthus</name>
    <name type="common">Asian swallowtail butterfly</name>
    <dbReference type="NCBI Taxonomy" id="66420"/>
    <lineage>
        <taxon>Eukaryota</taxon>
        <taxon>Metazoa</taxon>
        <taxon>Ecdysozoa</taxon>
        <taxon>Arthropoda</taxon>
        <taxon>Hexapoda</taxon>
        <taxon>Insecta</taxon>
        <taxon>Pterygota</taxon>
        <taxon>Neoptera</taxon>
        <taxon>Endopterygota</taxon>
        <taxon>Lepidoptera</taxon>
        <taxon>Glossata</taxon>
        <taxon>Ditrysia</taxon>
        <taxon>Papilionoidea</taxon>
        <taxon>Papilionidae</taxon>
        <taxon>Papilioninae</taxon>
        <taxon>Papilio</taxon>
    </lineage>
</organism>
<dbReference type="RefSeq" id="XP_013168985.1">
    <property type="nucleotide sequence ID" value="XM_013313531.1"/>
</dbReference>
<dbReference type="AlphaFoldDB" id="A0AAJ6ZBJ9"/>
<dbReference type="GeneID" id="106118784"/>
<proteinExistence type="predicted"/>
<evidence type="ECO:0000313" key="2">
    <source>
        <dbReference type="RefSeq" id="XP_013168985.1"/>
    </source>
</evidence>
<sequence length="218" mass="25629">MDKSLATTIEEIKLQEQNAEIKLKENRDLESTIASLNKNIRETVIQIEKSEKEQRELTKIINKLRSQLELDKIRRDALLAQIEASRKELEELRRKSYLIMLFLDFYCGQDEGITTVWNIRSSLCNAVHMASDNYDVMALLMKPKSVVTLPKAKTLPVKEVGEFDRKLKEVTQRKQNAVKDRDRLLNEPETGHEFVRYSIYKNRFILSLYYSCSRSQRR</sequence>
<protein>
    <submittedName>
        <fullName evidence="2">Uncharacterized protein LOC106118784</fullName>
    </submittedName>
</protein>
<dbReference type="KEGG" id="pxu:106118784"/>
<gene>
    <name evidence="2" type="primary">LOC106118784</name>
</gene>
<evidence type="ECO:0000256" key="1">
    <source>
        <dbReference type="SAM" id="Coils"/>
    </source>
</evidence>
<reference evidence="2" key="1">
    <citation type="submission" date="2025-08" db="UniProtKB">
        <authorList>
            <consortium name="RefSeq"/>
        </authorList>
    </citation>
    <scope>IDENTIFICATION</scope>
</reference>
<accession>A0AAJ6ZBJ9</accession>
<dbReference type="Proteomes" id="UP000694872">
    <property type="component" value="Unplaced"/>
</dbReference>
<feature type="coiled-coil region" evidence="1">
    <location>
        <begin position="9"/>
        <end position="95"/>
    </location>
</feature>
<name>A0AAJ6ZBJ9_PAPXU</name>